<evidence type="ECO:0000256" key="5">
    <source>
        <dbReference type="ARBA" id="ARBA00022692"/>
    </source>
</evidence>
<reference evidence="14 15" key="1">
    <citation type="journal article" date="2010" name="Science">
        <title>Genomic analysis of organismal complexity in the multicellular green alga Volvox carteri.</title>
        <authorList>
            <person name="Prochnik S.E."/>
            <person name="Umen J."/>
            <person name="Nedelcu A.M."/>
            <person name="Hallmann A."/>
            <person name="Miller S.M."/>
            <person name="Nishii I."/>
            <person name="Ferris P."/>
            <person name="Kuo A."/>
            <person name="Mitros T."/>
            <person name="Fritz-Laylin L.K."/>
            <person name="Hellsten U."/>
            <person name="Chapman J."/>
            <person name="Simakov O."/>
            <person name="Rensing S.A."/>
            <person name="Terry A."/>
            <person name="Pangilinan J."/>
            <person name="Kapitonov V."/>
            <person name="Jurka J."/>
            <person name="Salamov A."/>
            <person name="Shapiro H."/>
            <person name="Schmutz J."/>
            <person name="Grimwood J."/>
            <person name="Lindquist E."/>
            <person name="Lucas S."/>
            <person name="Grigoriev I.V."/>
            <person name="Schmitt R."/>
            <person name="Kirk D."/>
            <person name="Rokhsar D.S."/>
        </authorList>
    </citation>
    <scope>NUCLEOTIDE SEQUENCE [LARGE SCALE GENOMIC DNA]</scope>
    <source>
        <strain evidence="15">f. Nagariensis / Eve</strain>
    </source>
</reference>
<evidence type="ECO:0000256" key="4">
    <source>
        <dbReference type="ARBA" id="ARBA00006335"/>
    </source>
</evidence>
<comment type="pathway">
    <text evidence="3">Sphingolipid metabolism.</text>
</comment>
<evidence type="ECO:0000256" key="9">
    <source>
        <dbReference type="ARBA" id="ARBA00022919"/>
    </source>
</evidence>
<dbReference type="OrthoDB" id="387657at2759"/>
<evidence type="ECO:0000256" key="10">
    <source>
        <dbReference type="ARBA" id="ARBA00022989"/>
    </source>
</evidence>
<dbReference type="Gene3D" id="3.60.10.10">
    <property type="entry name" value="Endonuclease/exonuclease/phosphatase"/>
    <property type="match status" value="1"/>
</dbReference>
<keyword evidence="8" id="KW-0460">Magnesium</keyword>
<name>D8U8M1_VOLCA</name>
<dbReference type="KEGG" id="vcn:VOLCADRAFT_106613"/>
<protein>
    <recommendedName>
        <fullName evidence="13">Endonuclease/exonuclease/phosphatase domain-containing protein</fullName>
    </recommendedName>
</protein>
<dbReference type="InParanoid" id="D8U8M1"/>
<proteinExistence type="inferred from homology"/>
<dbReference type="STRING" id="3068.D8U8M1"/>
<evidence type="ECO:0000256" key="2">
    <source>
        <dbReference type="ARBA" id="ARBA00004760"/>
    </source>
</evidence>
<keyword evidence="9" id="KW-0746">Sphingolipid metabolism</keyword>
<evidence type="ECO:0000256" key="11">
    <source>
        <dbReference type="ARBA" id="ARBA00023098"/>
    </source>
</evidence>
<dbReference type="InterPro" id="IPR038772">
    <property type="entry name" value="Sph/SMPD2-like"/>
</dbReference>
<comment type="pathway">
    <text evidence="2">Lipid metabolism; sphingolipid metabolism.</text>
</comment>
<gene>
    <name evidence="14" type="ORF">VOLCADRAFT_106613</name>
</gene>
<comment type="subcellular location">
    <subcellularLocation>
        <location evidence="1">Membrane</location>
        <topology evidence="1">Multi-pass membrane protein</topology>
    </subcellularLocation>
</comment>
<dbReference type="EMBL" id="GL378368">
    <property type="protein sequence ID" value="EFJ43945.1"/>
    <property type="molecule type" value="Genomic_DNA"/>
</dbReference>
<dbReference type="GO" id="GO:0006665">
    <property type="term" value="P:sphingolipid metabolic process"/>
    <property type="evidence" value="ECO:0007669"/>
    <property type="project" value="UniProtKB-KW"/>
</dbReference>
<keyword evidence="11" id="KW-0443">Lipid metabolism</keyword>
<organism evidence="15">
    <name type="scientific">Volvox carteri f. nagariensis</name>
    <dbReference type="NCBI Taxonomy" id="3068"/>
    <lineage>
        <taxon>Eukaryota</taxon>
        <taxon>Viridiplantae</taxon>
        <taxon>Chlorophyta</taxon>
        <taxon>core chlorophytes</taxon>
        <taxon>Chlorophyceae</taxon>
        <taxon>CS clade</taxon>
        <taxon>Chlamydomonadales</taxon>
        <taxon>Volvocaceae</taxon>
        <taxon>Volvox</taxon>
    </lineage>
</organism>
<evidence type="ECO:0000259" key="13">
    <source>
        <dbReference type="Pfam" id="PF03372"/>
    </source>
</evidence>
<keyword evidence="7" id="KW-0378">Hydrolase</keyword>
<dbReference type="Proteomes" id="UP000001058">
    <property type="component" value="Unassembled WGS sequence"/>
</dbReference>
<sequence length="399" mass="42377">MAPLQILTLNTWGLWLISKKRYNRILHLAEFLANDAQQKHKLDVVLLQEVWVDTDVRILASAAEQGGLSHCMHFRSGVFGSGLLTLSSQLDRTLSGSVAQIPFTAGDPASINCGDYLAAKGVGWTRLATPSGPLDVFNTHLHANYSHKYGSSTGAQYGNRGAASPGAPNHDCIPPPAVDEFAAFRMAQVLELARFVRHVTSSLASPSGGSSRPLGVVLGGDLNCEPHTLEAHVLRALLPRLQDAWLETHGSLGDPSEADAAGHTCNANCSSFKPRRQRPSRIDYVFTTLRVVACELALQKTPEGHSFSDHIAVQVRLELPSATAAAAAAVAAAAAPAEPLSPEHQQQAGAAARRVALLRAALGVLEEGAQRAAQASAGHVLFAVIMAVQVRRYRGRDGG</sequence>
<keyword evidence="6" id="KW-0479">Metal-binding</keyword>
<dbReference type="GO" id="GO:0046872">
    <property type="term" value="F:metal ion binding"/>
    <property type="evidence" value="ECO:0007669"/>
    <property type="project" value="UniProtKB-KW"/>
</dbReference>
<dbReference type="InterPro" id="IPR036691">
    <property type="entry name" value="Endo/exonu/phosph_ase_sf"/>
</dbReference>
<dbReference type="PANTHER" id="PTHR16320">
    <property type="entry name" value="SPHINGOMYELINASE FAMILY MEMBER"/>
    <property type="match status" value="1"/>
</dbReference>
<dbReference type="RefSeq" id="XP_002954957.1">
    <property type="nucleotide sequence ID" value="XM_002954911.1"/>
</dbReference>
<dbReference type="AlphaFoldDB" id="D8U8M1"/>
<dbReference type="InterPro" id="IPR005135">
    <property type="entry name" value="Endo/exonuclease/phosphatase"/>
</dbReference>
<evidence type="ECO:0000256" key="7">
    <source>
        <dbReference type="ARBA" id="ARBA00022801"/>
    </source>
</evidence>
<evidence type="ECO:0000313" key="14">
    <source>
        <dbReference type="EMBL" id="EFJ43945.1"/>
    </source>
</evidence>
<evidence type="ECO:0000313" key="15">
    <source>
        <dbReference type="Proteomes" id="UP000001058"/>
    </source>
</evidence>
<keyword evidence="12" id="KW-0472">Membrane</keyword>
<feature type="domain" description="Endonuclease/exonuclease/phosphatase" evidence="13">
    <location>
        <begin position="7"/>
        <end position="310"/>
    </location>
</feature>
<dbReference type="GO" id="GO:0004767">
    <property type="term" value="F:sphingomyelin phosphodiesterase activity"/>
    <property type="evidence" value="ECO:0007669"/>
    <property type="project" value="InterPro"/>
</dbReference>
<comment type="similarity">
    <text evidence="4">Belongs to the neutral sphingomyelinase family.</text>
</comment>
<evidence type="ECO:0000256" key="3">
    <source>
        <dbReference type="ARBA" id="ARBA00004991"/>
    </source>
</evidence>
<evidence type="ECO:0000256" key="8">
    <source>
        <dbReference type="ARBA" id="ARBA00022842"/>
    </source>
</evidence>
<dbReference type="Pfam" id="PF03372">
    <property type="entry name" value="Exo_endo_phos"/>
    <property type="match status" value="1"/>
</dbReference>
<evidence type="ECO:0000256" key="12">
    <source>
        <dbReference type="ARBA" id="ARBA00023136"/>
    </source>
</evidence>
<dbReference type="GeneID" id="9621897"/>
<keyword evidence="15" id="KW-1185">Reference proteome</keyword>
<evidence type="ECO:0000256" key="6">
    <source>
        <dbReference type="ARBA" id="ARBA00022723"/>
    </source>
</evidence>
<accession>D8U8M1</accession>
<dbReference type="GO" id="GO:0016020">
    <property type="term" value="C:membrane"/>
    <property type="evidence" value="ECO:0007669"/>
    <property type="project" value="UniProtKB-SubCell"/>
</dbReference>
<evidence type="ECO:0000256" key="1">
    <source>
        <dbReference type="ARBA" id="ARBA00004141"/>
    </source>
</evidence>
<dbReference type="eggNOG" id="KOG3873">
    <property type="taxonomic scope" value="Eukaryota"/>
</dbReference>
<dbReference type="SUPFAM" id="SSF56219">
    <property type="entry name" value="DNase I-like"/>
    <property type="match status" value="1"/>
</dbReference>
<keyword evidence="10" id="KW-1133">Transmembrane helix</keyword>
<dbReference type="PANTHER" id="PTHR16320:SF24">
    <property type="entry name" value="PHOSPHODIESTERASE, PUTATIVE-RELATED"/>
    <property type="match status" value="1"/>
</dbReference>
<keyword evidence="5" id="KW-0812">Transmembrane</keyword>